<dbReference type="InterPro" id="IPR011006">
    <property type="entry name" value="CheY-like_superfamily"/>
</dbReference>
<dbReference type="EMBL" id="JACBYR010000003">
    <property type="protein sequence ID" value="NYE85874.1"/>
    <property type="molecule type" value="Genomic_DNA"/>
</dbReference>
<organism evidence="4 5">
    <name type="scientific">Pigmentiphaga litoralis</name>
    <dbReference type="NCBI Taxonomy" id="516702"/>
    <lineage>
        <taxon>Bacteria</taxon>
        <taxon>Pseudomonadati</taxon>
        <taxon>Pseudomonadota</taxon>
        <taxon>Betaproteobacteria</taxon>
        <taxon>Burkholderiales</taxon>
        <taxon>Alcaligenaceae</taxon>
        <taxon>Pigmentiphaga</taxon>
    </lineage>
</organism>
<dbReference type="PANTHER" id="PTHR44591">
    <property type="entry name" value="STRESS RESPONSE REGULATOR PROTEIN 1"/>
    <property type="match status" value="1"/>
</dbReference>
<dbReference type="Gene3D" id="3.40.50.2300">
    <property type="match status" value="1"/>
</dbReference>
<comment type="caution">
    <text evidence="4">The sequence shown here is derived from an EMBL/GenBank/DDBJ whole genome shotgun (WGS) entry which is preliminary data.</text>
</comment>
<sequence>MSSRIHVIISGSGNSRRHAWLLGPWRQSLRHRRVAVVSDGCRNCNMALERLHAAIEVVKMAPALTGCPSTARADDSIPGSGARMRCTAALQRGATGMDLAFSLRAPAAACHSRRWDLNQALPRRVLIVDNYVSAAEALAEACSDHHDVRFVGGGSAAMEMALSWRPRVMVLDIDMPAPNGLDVATMIRETSHLDPIMLIAVTGRDAAFDREEALAHGFDSYLTKPVDVDRLLTLIASAE</sequence>
<dbReference type="InterPro" id="IPR050595">
    <property type="entry name" value="Bact_response_regulator"/>
</dbReference>
<gene>
    <name evidence="4" type="ORF">FHW18_005193</name>
</gene>
<reference evidence="4 5" key="1">
    <citation type="submission" date="2020-07" db="EMBL/GenBank/DDBJ databases">
        <title>Genomic Encyclopedia of Type Strains, Phase IV (KMG-V): Genome sequencing to study the core and pangenomes of soil and plant-associated prokaryotes.</title>
        <authorList>
            <person name="Whitman W."/>
        </authorList>
    </citation>
    <scope>NUCLEOTIDE SEQUENCE [LARGE SCALE GENOMIC DNA]</scope>
    <source>
        <strain evidence="4 5">SAS40</strain>
    </source>
</reference>
<accession>A0A7Y9LND8</accession>
<dbReference type="RefSeq" id="WP_179590342.1">
    <property type="nucleotide sequence ID" value="NZ_JACBYR010000003.1"/>
</dbReference>
<feature type="modified residue" description="4-aspartylphosphate" evidence="2">
    <location>
        <position position="172"/>
    </location>
</feature>
<name>A0A7Y9LND8_9BURK</name>
<evidence type="ECO:0000256" key="2">
    <source>
        <dbReference type="PROSITE-ProRule" id="PRU00169"/>
    </source>
</evidence>
<dbReference type="PANTHER" id="PTHR44591:SF3">
    <property type="entry name" value="RESPONSE REGULATORY DOMAIN-CONTAINING PROTEIN"/>
    <property type="match status" value="1"/>
</dbReference>
<dbReference type="PROSITE" id="PS50110">
    <property type="entry name" value="RESPONSE_REGULATORY"/>
    <property type="match status" value="1"/>
</dbReference>
<evidence type="ECO:0000313" key="4">
    <source>
        <dbReference type="EMBL" id="NYE85874.1"/>
    </source>
</evidence>
<evidence type="ECO:0000313" key="5">
    <source>
        <dbReference type="Proteomes" id="UP000542125"/>
    </source>
</evidence>
<feature type="domain" description="Response regulatory" evidence="3">
    <location>
        <begin position="124"/>
        <end position="239"/>
    </location>
</feature>
<keyword evidence="1 2" id="KW-0597">Phosphoprotein</keyword>
<evidence type="ECO:0000256" key="1">
    <source>
        <dbReference type="ARBA" id="ARBA00022553"/>
    </source>
</evidence>
<proteinExistence type="predicted"/>
<keyword evidence="5" id="KW-1185">Reference proteome</keyword>
<dbReference type="InterPro" id="IPR001789">
    <property type="entry name" value="Sig_transdc_resp-reg_receiver"/>
</dbReference>
<dbReference type="SUPFAM" id="SSF52172">
    <property type="entry name" value="CheY-like"/>
    <property type="match status" value="1"/>
</dbReference>
<dbReference type="GO" id="GO:0000160">
    <property type="term" value="P:phosphorelay signal transduction system"/>
    <property type="evidence" value="ECO:0007669"/>
    <property type="project" value="InterPro"/>
</dbReference>
<dbReference type="AlphaFoldDB" id="A0A7Y9LND8"/>
<dbReference type="Pfam" id="PF00072">
    <property type="entry name" value="Response_reg"/>
    <property type="match status" value="1"/>
</dbReference>
<protein>
    <submittedName>
        <fullName evidence="4">CheY-like chemotaxis protein</fullName>
    </submittedName>
</protein>
<evidence type="ECO:0000259" key="3">
    <source>
        <dbReference type="PROSITE" id="PS50110"/>
    </source>
</evidence>
<dbReference type="Proteomes" id="UP000542125">
    <property type="component" value="Unassembled WGS sequence"/>
</dbReference>
<dbReference type="SMART" id="SM00448">
    <property type="entry name" value="REC"/>
    <property type="match status" value="1"/>
</dbReference>